<feature type="transmembrane region" description="Helical" evidence="11">
    <location>
        <begin position="23"/>
        <end position="43"/>
    </location>
</feature>
<keyword evidence="11" id="KW-1003">Cell membrane</keyword>
<dbReference type="EMBL" id="JADIML010000038">
    <property type="protein sequence ID" value="MBO8462558.1"/>
    <property type="molecule type" value="Genomic_DNA"/>
</dbReference>
<dbReference type="SUPFAM" id="SSF81336">
    <property type="entry name" value="F1F0 ATP synthase subunit A"/>
    <property type="match status" value="1"/>
</dbReference>
<name>A0A9D9N720_9FIRM</name>
<evidence type="ECO:0000256" key="2">
    <source>
        <dbReference type="ARBA" id="ARBA00006810"/>
    </source>
</evidence>
<protein>
    <recommendedName>
        <fullName evidence="11 12">ATP synthase subunit a</fullName>
    </recommendedName>
    <alternativeName>
        <fullName evidence="11">ATP synthase F0 sector subunit a</fullName>
    </alternativeName>
    <alternativeName>
        <fullName evidence="11">F-ATPase subunit 6</fullName>
    </alternativeName>
</protein>
<comment type="similarity">
    <text evidence="2 11 12">Belongs to the ATPase A chain family.</text>
</comment>
<comment type="subcellular location">
    <subcellularLocation>
        <location evidence="11 12">Cell membrane</location>
        <topology evidence="11 12">Multi-pass membrane protein</topology>
    </subcellularLocation>
    <subcellularLocation>
        <location evidence="1">Membrane</location>
        <topology evidence="1">Multi-pass membrane protein</topology>
    </subcellularLocation>
</comment>
<organism evidence="13 14">
    <name type="scientific">Candidatus Scybalomonas excrementavium</name>
    <dbReference type="NCBI Taxonomy" id="2840943"/>
    <lineage>
        <taxon>Bacteria</taxon>
        <taxon>Bacillati</taxon>
        <taxon>Bacillota</taxon>
        <taxon>Clostridia</taxon>
        <taxon>Lachnospirales</taxon>
        <taxon>Lachnospiraceae</taxon>
        <taxon>Lachnospiraceae incertae sedis</taxon>
        <taxon>Candidatus Scybalomonas</taxon>
    </lineage>
</organism>
<evidence type="ECO:0000256" key="6">
    <source>
        <dbReference type="ARBA" id="ARBA00022781"/>
    </source>
</evidence>
<keyword evidence="3 11" id="KW-0813">Transport</keyword>
<accession>A0A9D9N720</accession>
<evidence type="ECO:0000313" key="13">
    <source>
        <dbReference type="EMBL" id="MBO8462558.1"/>
    </source>
</evidence>
<keyword evidence="9 11" id="KW-0472">Membrane</keyword>
<dbReference type="HAMAP" id="MF_01393">
    <property type="entry name" value="ATP_synth_a_bact"/>
    <property type="match status" value="1"/>
</dbReference>
<keyword evidence="5 11" id="KW-0812">Transmembrane</keyword>
<dbReference type="PRINTS" id="PR00123">
    <property type="entry name" value="ATPASEA"/>
</dbReference>
<gene>
    <name evidence="11" type="primary">atpB</name>
    <name evidence="13" type="ORF">IAC13_01350</name>
</gene>
<feature type="transmembrane region" description="Helical" evidence="11">
    <location>
        <begin position="108"/>
        <end position="127"/>
    </location>
</feature>
<proteinExistence type="inferred from homology"/>
<evidence type="ECO:0000256" key="9">
    <source>
        <dbReference type="ARBA" id="ARBA00023136"/>
    </source>
</evidence>
<dbReference type="GO" id="GO:0045259">
    <property type="term" value="C:proton-transporting ATP synthase complex"/>
    <property type="evidence" value="ECO:0007669"/>
    <property type="project" value="UniProtKB-KW"/>
</dbReference>
<dbReference type="GO" id="GO:0046933">
    <property type="term" value="F:proton-transporting ATP synthase activity, rotational mechanism"/>
    <property type="evidence" value="ECO:0007669"/>
    <property type="project" value="UniProtKB-UniRule"/>
</dbReference>
<evidence type="ECO:0000256" key="10">
    <source>
        <dbReference type="ARBA" id="ARBA00023310"/>
    </source>
</evidence>
<evidence type="ECO:0000256" key="8">
    <source>
        <dbReference type="ARBA" id="ARBA00023065"/>
    </source>
</evidence>
<dbReference type="Gene3D" id="1.20.120.220">
    <property type="entry name" value="ATP synthase, F0 complex, subunit A"/>
    <property type="match status" value="1"/>
</dbReference>
<dbReference type="PANTHER" id="PTHR42823">
    <property type="entry name" value="ATP SYNTHASE SUBUNIT A, CHLOROPLASTIC"/>
    <property type="match status" value="1"/>
</dbReference>
<dbReference type="InterPro" id="IPR000568">
    <property type="entry name" value="ATP_synth_F0_asu"/>
</dbReference>
<comment type="function">
    <text evidence="11 12">Key component of the proton channel; it plays a direct role in the translocation of protons across the membrane.</text>
</comment>
<evidence type="ECO:0000256" key="4">
    <source>
        <dbReference type="ARBA" id="ARBA00022547"/>
    </source>
</evidence>
<keyword evidence="8 11" id="KW-0406">Ion transport</keyword>
<feature type="transmembrane region" description="Helical" evidence="11">
    <location>
        <begin position="165"/>
        <end position="187"/>
    </location>
</feature>
<reference evidence="13" key="1">
    <citation type="submission" date="2020-10" db="EMBL/GenBank/DDBJ databases">
        <authorList>
            <person name="Gilroy R."/>
        </authorList>
    </citation>
    <scope>NUCLEOTIDE SEQUENCE</scope>
    <source>
        <strain evidence="13">E3-2379</strain>
    </source>
</reference>
<feature type="transmembrane region" description="Helical" evidence="11">
    <location>
        <begin position="79"/>
        <end position="101"/>
    </location>
</feature>
<dbReference type="NCBIfam" id="TIGR01131">
    <property type="entry name" value="ATP_synt_6_or_A"/>
    <property type="match status" value="1"/>
</dbReference>
<evidence type="ECO:0000256" key="1">
    <source>
        <dbReference type="ARBA" id="ARBA00004141"/>
    </source>
</evidence>
<keyword evidence="10 11" id="KW-0066">ATP synthesis</keyword>
<dbReference type="NCBIfam" id="NF004486">
    <property type="entry name" value="PRK05815.3-4"/>
    <property type="match status" value="1"/>
</dbReference>
<keyword evidence="7 11" id="KW-1133">Transmembrane helix</keyword>
<comment type="caution">
    <text evidence="13">The sequence shown here is derived from an EMBL/GenBank/DDBJ whole genome shotgun (WGS) entry which is preliminary data.</text>
</comment>
<sequence>MEQLSCKTVFTIPIFGGIKVSEAVVVTWIIMAVVVLLSVVLVRNLKVENPSKKQLALESAVGALHNIFAEILGEEGKQYVQYLMTVIIYIGISNIIGLFGFKPPTKDINVTAAMAIMSILLIEFAGIHKKGIVGWFKSFAAPSPIMIPINIMEIFVKPISLCMRLFGNVLGAFVIMEMLKGIVPAIIPIPFSFYFDIFDGLLQAYIFTLLTALFISEQLD</sequence>
<dbReference type="PANTHER" id="PTHR42823:SF3">
    <property type="entry name" value="ATP SYNTHASE SUBUNIT A, CHLOROPLASTIC"/>
    <property type="match status" value="1"/>
</dbReference>
<dbReference type="InterPro" id="IPR045082">
    <property type="entry name" value="ATP_syn_F0_a_bact/chloroplast"/>
</dbReference>
<evidence type="ECO:0000256" key="11">
    <source>
        <dbReference type="HAMAP-Rule" id="MF_01393"/>
    </source>
</evidence>
<evidence type="ECO:0000256" key="7">
    <source>
        <dbReference type="ARBA" id="ARBA00022989"/>
    </source>
</evidence>
<dbReference type="InterPro" id="IPR035908">
    <property type="entry name" value="F0_ATP_A_sf"/>
</dbReference>
<evidence type="ECO:0000313" key="14">
    <source>
        <dbReference type="Proteomes" id="UP000823618"/>
    </source>
</evidence>
<dbReference type="GO" id="GO:0005886">
    <property type="term" value="C:plasma membrane"/>
    <property type="evidence" value="ECO:0007669"/>
    <property type="project" value="UniProtKB-SubCell"/>
</dbReference>
<feature type="transmembrane region" description="Helical" evidence="11">
    <location>
        <begin position="139"/>
        <end position="156"/>
    </location>
</feature>
<dbReference type="AlphaFoldDB" id="A0A9D9N720"/>
<keyword evidence="4 11" id="KW-0138">CF(0)</keyword>
<dbReference type="Pfam" id="PF00119">
    <property type="entry name" value="ATP-synt_A"/>
    <property type="match status" value="1"/>
</dbReference>
<feature type="transmembrane region" description="Helical" evidence="11">
    <location>
        <begin position="193"/>
        <end position="215"/>
    </location>
</feature>
<evidence type="ECO:0000256" key="12">
    <source>
        <dbReference type="RuleBase" id="RU000483"/>
    </source>
</evidence>
<evidence type="ECO:0000256" key="5">
    <source>
        <dbReference type="ARBA" id="ARBA00022692"/>
    </source>
</evidence>
<reference evidence="13" key="2">
    <citation type="journal article" date="2021" name="PeerJ">
        <title>Extensive microbial diversity within the chicken gut microbiome revealed by metagenomics and culture.</title>
        <authorList>
            <person name="Gilroy R."/>
            <person name="Ravi A."/>
            <person name="Getino M."/>
            <person name="Pursley I."/>
            <person name="Horton D.L."/>
            <person name="Alikhan N.F."/>
            <person name="Baker D."/>
            <person name="Gharbi K."/>
            <person name="Hall N."/>
            <person name="Watson M."/>
            <person name="Adriaenssens E.M."/>
            <person name="Foster-Nyarko E."/>
            <person name="Jarju S."/>
            <person name="Secka A."/>
            <person name="Antonio M."/>
            <person name="Oren A."/>
            <person name="Chaudhuri R.R."/>
            <person name="La Ragione R."/>
            <person name="Hildebrand F."/>
            <person name="Pallen M.J."/>
        </authorList>
    </citation>
    <scope>NUCLEOTIDE SEQUENCE</scope>
    <source>
        <strain evidence="13">E3-2379</strain>
    </source>
</reference>
<keyword evidence="6 11" id="KW-0375">Hydrogen ion transport</keyword>
<dbReference type="Proteomes" id="UP000823618">
    <property type="component" value="Unassembled WGS sequence"/>
</dbReference>
<evidence type="ECO:0000256" key="3">
    <source>
        <dbReference type="ARBA" id="ARBA00022448"/>
    </source>
</evidence>
<dbReference type="CDD" id="cd00310">
    <property type="entry name" value="ATP-synt_Fo_a_6"/>
    <property type="match status" value="1"/>
</dbReference>
<dbReference type="GO" id="GO:0042777">
    <property type="term" value="P:proton motive force-driven plasma membrane ATP synthesis"/>
    <property type="evidence" value="ECO:0007669"/>
    <property type="project" value="TreeGrafter"/>
</dbReference>